<dbReference type="InterPro" id="IPR032675">
    <property type="entry name" value="LRR_dom_sf"/>
</dbReference>
<accession>A0A922K7L2</accession>
<protein>
    <recommendedName>
        <fullName evidence="1">At1g61320/AtMIF1 LRR domain-containing protein</fullName>
    </recommendedName>
</protein>
<dbReference type="EMBL" id="CM031825">
    <property type="protein sequence ID" value="KAG6733535.1"/>
    <property type="molecule type" value="Genomic_DNA"/>
</dbReference>
<reference evidence="2" key="1">
    <citation type="submission" date="2021-01" db="EMBL/GenBank/DDBJ databases">
        <authorList>
            <person name="Lovell J.T."/>
            <person name="Bentley N."/>
            <person name="Bhattarai G."/>
            <person name="Jenkins J.W."/>
            <person name="Sreedasyam A."/>
            <person name="Alarcon Y."/>
            <person name="Bock C."/>
            <person name="Boston L."/>
            <person name="Carlson J."/>
            <person name="Cervantes K."/>
            <person name="Clermont K."/>
            <person name="Krom N."/>
            <person name="Kubenka K."/>
            <person name="Mamidi S."/>
            <person name="Mattison C."/>
            <person name="Monteros M."/>
            <person name="Pisani C."/>
            <person name="Plott C."/>
            <person name="Rajasekar S."/>
            <person name="Rhein H.S."/>
            <person name="Rohla C."/>
            <person name="Song M."/>
            <person name="Hilaire R.S."/>
            <person name="Shu S."/>
            <person name="Wells L."/>
            <person name="Wang X."/>
            <person name="Webber J."/>
            <person name="Heerema R.J."/>
            <person name="Klein P."/>
            <person name="Conner P."/>
            <person name="Grauke L."/>
            <person name="Grimwood J."/>
            <person name="Schmutz J."/>
            <person name="Randall J.J."/>
        </authorList>
    </citation>
    <scope>NUCLEOTIDE SEQUENCE</scope>
    <source>
        <tissue evidence="2">Leaf</tissue>
    </source>
</reference>
<dbReference type="Gene3D" id="3.80.10.10">
    <property type="entry name" value="Ribonuclease Inhibitor"/>
    <property type="match status" value="1"/>
</dbReference>
<feature type="domain" description="At1g61320/AtMIF1 LRR" evidence="1">
    <location>
        <begin position="103"/>
        <end position="232"/>
    </location>
</feature>
<feature type="domain" description="At1g61320/AtMIF1 LRR" evidence="1">
    <location>
        <begin position="2"/>
        <end position="98"/>
    </location>
</feature>
<name>A0A922K7L2_CARIL</name>
<dbReference type="InterPro" id="IPR053772">
    <property type="entry name" value="At1g61320/At1g61330-like"/>
</dbReference>
<evidence type="ECO:0000259" key="1">
    <source>
        <dbReference type="Pfam" id="PF23622"/>
    </source>
</evidence>
<sequence>MLTLSNCKLRLPYSDIKLLSLKKLSLVDVYIEDEIFQNLVAKCPMIEEMNLSGCCGLKSFEVFGLLKLKSVEVKNSRELEEVEMQALILQSFEYSGRYKPCEINLAPCKSLKTLKLCMAAITDEWFHDRLSEFPLLENLALSDCRMLESIRISSRHLKRLLLRRCDFLIEVEIDAPCLCSFKYNGDTIPFSLNSPALLQSDVHFYLKAWYVQMIEFLSKFNHSKVLTLQSITGKNMVVPNELRESLLPPLYNVKHLKLKIHKPLMSCATEELGRACFEFLPTQRLYS</sequence>
<dbReference type="AlphaFoldDB" id="A0A922K7L2"/>
<dbReference type="Proteomes" id="UP000811246">
    <property type="component" value="Chromosome 1"/>
</dbReference>
<comment type="caution">
    <text evidence="2">The sequence shown here is derived from an EMBL/GenBank/DDBJ whole genome shotgun (WGS) entry which is preliminary data.</text>
</comment>
<evidence type="ECO:0000313" key="3">
    <source>
        <dbReference type="Proteomes" id="UP000811246"/>
    </source>
</evidence>
<dbReference type="PANTHER" id="PTHR34145:SF51">
    <property type="entry name" value="FBD DOMAIN-CONTAINING PROTEIN"/>
    <property type="match status" value="1"/>
</dbReference>
<gene>
    <name evidence="2" type="ORF">I3842_01G229000</name>
</gene>
<proteinExistence type="predicted"/>
<dbReference type="OrthoDB" id="612216at2759"/>
<dbReference type="PANTHER" id="PTHR34145">
    <property type="entry name" value="OS02G0105600 PROTEIN"/>
    <property type="match status" value="1"/>
</dbReference>
<dbReference type="SUPFAM" id="SSF52058">
    <property type="entry name" value="L domain-like"/>
    <property type="match status" value="1"/>
</dbReference>
<dbReference type="Pfam" id="PF23622">
    <property type="entry name" value="LRR_At1g61320_AtMIF1"/>
    <property type="match status" value="2"/>
</dbReference>
<organism evidence="2 3">
    <name type="scientific">Carya illinoinensis</name>
    <name type="common">Pecan</name>
    <dbReference type="NCBI Taxonomy" id="32201"/>
    <lineage>
        <taxon>Eukaryota</taxon>
        <taxon>Viridiplantae</taxon>
        <taxon>Streptophyta</taxon>
        <taxon>Embryophyta</taxon>
        <taxon>Tracheophyta</taxon>
        <taxon>Spermatophyta</taxon>
        <taxon>Magnoliopsida</taxon>
        <taxon>eudicotyledons</taxon>
        <taxon>Gunneridae</taxon>
        <taxon>Pentapetalae</taxon>
        <taxon>rosids</taxon>
        <taxon>fabids</taxon>
        <taxon>Fagales</taxon>
        <taxon>Juglandaceae</taxon>
        <taxon>Carya</taxon>
    </lineage>
</organism>
<evidence type="ECO:0000313" key="2">
    <source>
        <dbReference type="EMBL" id="KAG6733535.1"/>
    </source>
</evidence>
<dbReference type="InterPro" id="IPR055357">
    <property type="entry name" value="LRR_At1g61320_AtMIF1"/>
</dbReference>